<gene>
    <name evidence="1" type="ORF">GWO63_010140</name>
</gene>
<protein>
    <recommendedName>
        <fullName evidence="3">HNH endonuclease</fullName>
    </recommendedName>
</protein>
<dbReference type="RefSeq" id="WP_200449272.1">
    <property type="nucleotide sequence ID" value="NZ_JAACBX020000002.1"/>
</dbReference>
<reference evidence="1 2" key="1">
    <citation type="submission" date="2021-01" db="EMBL/GenBank/DDBJ databases">
        <title>Complete genome sequences of Corynebacterium macginleyi strains isolated from infectious keratitis.</title>
        <authorList>
            <person name="Sagerfors S."/>
            <person name="Poehlein A."/>
            <person name="Soderquist B."/>
            <person name="Bruggemann H."/>
        </authorList>
    </citation>
    <scope>NUCLEOTIDE SEQUENCE [LARGE SCALE GENOMIC DNA]</scope>
    <source>
        <strain evidence="1 2">12T220</strain>
    </source>
</reference>
<organism evidence="1 2">
    <name type="scientific">Corynebacterium macginleyi</name>
    <dbReference type="NCBI Taxonomy" id="38290"/>
    <lineage>
        <taxon>Bacteria</taxon>
        <taxon>Bacillati</taxon>
        <taxon>Actinomycetota</taxon>
        <taxon>Actinomycetes</taxon>
        <taxon>Mycobacteriales</taxon>
        <taxon>Corynebacteriaceae</taxon>
        <taxon>Corynebacterium</taxon>
    </lineage>
</organism>
<sequence>MSDPTLCPHDQHIIISALRHCRERQSLLLRHTTRWVIEHWDELDERTQAQIIRGTRLDIRLNAQLTPEEKDQLNREHPDWSAYLNFIERKMNE</sequence>
<dbReference type="EMBL" id="JAACBX020000002">
    <property type="protein sequence ID" value="MBM0244587.1"/>
    <property type="molecule type" value="Genomic_DNA"/>
</dbReference>
<dbReference type="Proteomes" id="UP001518680">
    <property type="component" value="Unassembled WGS sequence"/>
</dbReference>
<name>A0ABS1Y891_9CORY</name>
<comment type="caution">
    <text evidence="1">The sequence shown here is derived from an EMBL/GenBank/DDBJ whole genome shotgun (WGS) entry which is preliminary data.</text>
</comment>
<accession>A0ABS1Y891</accession>
<evidence type="ECO:0000313" key="1">
    <source>
        <dbReference type="EMBL" id="MBM0244587.1"/>
    </source>
</evidence>
<evidence type="ECO:0008006" key="3">
    <source>
        <dbReference type="Google" id="ProtNLM"/>
    </source>
</evidence>
<evidence type="ECO:0000313" key="2">
    <source>
        <dbReference type="Proteomes" id="UP001518680"/>
    </source>
</evidence>
<proteinExistence type="predicted"/>
<keyword evidence="2" id="KW-1185">Reference proteome</keyword>